<evidence type="ECO:0000313" key="3">
    <source>
        <dbReference type="Proteomes" id="UP000050761"/>
    </source>
</evidence>
<evidence type="ECO:0000313" key="2">
    <source>
        <dbReference type="EMBL" id="VDP01936.1"/>
    </source>
</evidence>
<accession>A0A3P8E3W0</accession>
<protein>
    <submittedName>
        <fullName evidence="4">MFS domain-containing protein</fullName>
    </submittedName>
</protein>
<reference evidence="2 3" key="1">
    <citation type="submission" date="2018-11" db="EMBL/GenBank/DDBJ databases">
        <authorList>
            <consortium name="Pathogen Informatics"/>
        </authorList>
    </citation>
    <scope>NUCLEOTIDE SEQUENCE [LARGE SCALE GENOMIC DNA]</scope>
</reference>
<sequence>MKYDPLFQRTLKDIRWKANKLVSPVQLFKFSAVDAPPAKKQQMQEIGIIYFIYLFLYAGLEFTLPFLTHMRFGFDRQKRIAEIGIMCIVPAFLIVAQATNQFLLYLGLFLYAIASASVVSCLTSLVTTVDSSADKGALSGVFRSLGALARALGPVTASSLFWICGPTRCYTIGGILLLIPLMLLRRLENPIRESTKAE</sequence>
<feature type="transmembrane region" description="Helical" evidence="1">
    <location>
        <begin position="169"/>
        <end position="187"/>
    </location>
</feature>
<dbReference type="WBParaSite" id="HPBE_0001515701-mRNA-1">
    <property type="protein sequence ID" value="HPBE_0001515701-mRNA-1"/>
    <property type="gene ID" value="HPBE_0001515701"/>
</dbReference>
<keyword evidence="3" id="KW-1185">Reference proteome</keyword>
<feature type="transmembrane region" description="Helical" evidence="1">
    <location>
        <begin position="104"/>
        <end position="129"/>
    </location>
</feature>
<dbReference type="InterPro" id="IPR036259">
    <property type="entry name" value="MFS_trans_sf"/>
</dbReference>
<reference evidence="4" key="2">
    <citation type="submission" date="2019-09" db="UniProtKB">
        <authorList>
            <consortium name="WormBaseParasite"/>
        </authorList>
    </citation>
    <scope>IDENTIFICATION</scope>
</reference>
<evidence type="ECO:0000256" key="1">
    <source>
        <dbReference type="SAM" id="Phobius"/>
    </source>
</evidence>
<feature type="transmembrane region" description="Helical" evidence="1">
    <location>
        <begin position="80"/>
        <end position="98"/>
    </location>
</feature>
<name>A0A183G1Q8_HELPZ</name>
<gene>
    <name evidence="2" type="ORF">HPBE_LOCUS15156</name>
</gene>
<keyword evidence="1" id="KW-0812">Transmembrane</keyword>
<feature type="transmembrane region" description="Helical" evidence="1">
    <location>
        <begin position="48"/>
        <end position="68"/>
    </location>
</feature>
<keyword evidence="1" id="KW-0472">Membrane</keyword>
<evidence type="ECO:0000313" key="4">
    <source>
        <dbReference type="WBParaSite" id="HPBE_0001515701-mRNA-1"/>
    </source>
</evidence>
<dbReference type="Gene3D" id="1.20.1250.20">
    <property type="entry name" value="MFS general substrate transporter like domains"/>
    <property type="match status" value="1"/>
</dbReference>
<dbReference type="SUPFAM" id="SSF103473">
    <property type="entry name" value="MFS general substrate transporter"/>
    <property type="match status" value="1"/>
</dbReference>
<dbReference type="AlphaFoldDB" id="A0A183G1Q8"/>
<dbReference type="Proteomes" id="UP000050761">
    <property type="component" value="Unassembled WGS sequence"/>
</dbReference>
<dbReference type="EMBL" id="UZAH01028718">
    <property type="protein sequence ID" value="VDP01936.1"/>
    <property type="molecule type" value="Genomic_DNA"/>
</dbReference>
<dbReference type="OrthoDB" id="196650at2759"/>
<organism evidence="3 4">
    <name type="scientific">Heligmosomoides polygyrus</name>
    <name type="common">Parasitic roundworm</name>
    <dbReference type="NCBI Taxonomy" id="6339"/>
    <lineage>
        <taxon>Eukaryota</taxon>
        <taxon>Metazoa</taxon>
        <taxon>Ecdysozoa</taxon>
        <taxon>Nematoda</taxon>
        <taxon>Chromadorea</taxon>
        <taxon>Rhabditida</taxon>
        <taxon>Rhabditina</taxon>
        <taxon>Rhabditomorpha</taxon>
        <taxon>Strongyloidea</taxon>
        <taxon>Heligmosomidae</taxon>
        <taxon>Heligmosomoides</taxon>
    </lineage>
</organism>
<keyword evidence="1" id="KW-1133">Transmembrane helix</keyword>
<proteinExistence type="predicted"/>
<accession>A0A183G1Q8</accession>